<evidence type="ECO:0000313" key="6">
    <source>
        <dbReference type="Proteomes" id="UP001254813"/>
    </source>
</evidence>
<protein>
    <submittedName>
        <fullName evidence="5">Helix-turn-helix domain-containing protein</fullName>
    </submittedName>
</protein>
<dbReference type="PANTHER" id="PTHR34236">
    <property type="entry name" value="DIMETHYL SULFOXIDE REDUCTASE TRANSCRIPTIONAL ACTIVATOR"/>
    <property type="match status" value="1"/>
</dbReference>
<keyword evidence="6" id="KW-1185">Reference proteome</keyword>
<keyword evidence="2" id="KW-0804">Transcription</keyword>
<dbReference type="Proteomes" id="UP001254813">
    <property type="component" value="Unassembled WGS sequence"/>
</dbReference>
<evidence type="ECO:0000256" key="2">
    <source>
        <dbReference type="ARBA" id="ARBA00023163"/>
    </source>
</evidence>
<proteinExistence type="predicted"/>
<evidence type="ECO:0000259" key="4">
    <source>
        <dbReference type="Pfam" id="PF24278"/>
    </source>
</evidence>
<dbReference type="Pfam" id="PF24278">
    <property type="entry name" value="HVO_0513_N"/>
    <property type="match status" value="1"/>
</dbReference>
<feature type="domain" description="HTH bat-type" evidence="3">
    <location>
        <begin position="156"/>
        <end position="207"/>
    </location>
</feature>
<dbReference type="RefSeq" id="WP_310928441.1">
    <property type="nucleotide sequence ID" value="NZ_JAMQOQ010000002.1"/>
</dbReference>
<dbReference type="Pfam" id="PF04967">
    <property type="entry name" value="HTH_10"/>
    <property type="match status" value="1"/>
</dbReference>
<reference evidence="5 6" key="1">
    <citation type="submission" date="2022-06" db="EMBL/GenBank/DDBJ databases">
        <title>Halogeometricum sp. a new haloarchaeum isolate from saline soil.</title>
        <authorList>
            <person name="Strakova D."/>
            <person name="Galisteo C."/>
            <person name="Sanchez-Porro C."/>
            <person name="Ventosa A."/>
        </authorList>
    </citation>
    <scope>NUCLEOTIDE SEQUENCE [LARGE SCALE GENOMIC DNA]</scope>
    <source>
        <strain evidence="6">S3BR25-2</strain>
    </source>
</reference>
<organism evidence="5 6">
    <name type="scientific">Halogeometricum luteum</name>
    <dbReference type="NCBI Taxonomy" id="2950537"/>
    <lineage>
        <taxon>Archaea</taxon>
        <taxon>Methanobacteriati</taxon>
        <taxon>Methanobacteriota</taxon>
        <taxon>Stenosarchaea group</taxon>
        <taxon>Halobacteria</taxon>
        <taxon>Halobacteriales</taxon>
        <taxon>Haloferacaceae</taxon>
        <taxon>Halogeometricum</taxon>
    </lineage>
</organism>
<evidence type="ECO:0000259" key="3">
    <source>
        <dbReference type="Pfam" id="PF04967"/>
    </source>
</evidence>
<evidence type="ECO:0000256" key="1">
    <source>
        <dbReference type="ARBA" id="ARBA00023015"/>
    </source>
</evidence>
<gene>
    <name evidence="5" type="ORF">NDI79_10570</name>
</gene>
<evidence type="ECO:0000313" key="5">
    <source>
        <dbReference type="EMBL" id="MDS0294616.1"/>
    </source>
</evidence>
<dbReference type="InterPro" id="IPR007050">
    <property type="entry name" value="HTH_bacterioopsin"/>
</dbReference>
<sequence length="225" mass="24361">MNRVAFGVTYPPERIHPLHRRLTRVDDASRMELLAWGPTDEVTTLSWFDTSPETTRGLLAAVESAATTALVAEDGGTYAFVRQTRFEFDDALLAAVAGARVAFLPPVTFRGDGTATVEAVGERAALSEFYETLDELVDVRVERVRDFRRGGSTPALTDRRREAVAAASAVGYYDVPRTGTVADVAAELDCAKSTAGELLRRAEAALVDEFTSRESLDGGENGCVR</sequence>
<name>A0ABU2G1F1_9EURY</name>
<dbReference type="InterPro" id="IPR056493">
    <property type="entry name" value="HVO_0513_N"/>
</dbReference>
<comment type="caution">
    <text evidence="5">The sequence shown here is derived from an EMBL/GenBank/DDBJ whole genome shotgun (WGS) entry which is preliminary data.</text>
</comment>
<keyword evidence="1" id="KW-0805">Transcription regulation</keyword>
<accession>A0ABU2G1F1</accession>
<dbReference type="PANTHER" id="PTHR34236:SF1">
    <property type="entry name" value="DIMETHYL SULFOXIDE REDUCTASE TRANSCRIPTIONAL ACTIVATOR"/>
    <property type="match status" value="1"/>
</dbReference>
<feature type="domain" description="HVO-0513-like N-terminal" evidence="4">
    <location>
        <begin position="16"/>
        <end position="146"/>
    </location>
</feature>
<dbReference type="EMBL" id="JAMQOQ010000002">
    <property type="protein sequence ID" value="MDS0294616.1"/>
    <property type="molecule type" value="Genomic_DNA"/>
</dbReference>